<evidence type="ECO:0000256" key="8">
    <source>
        <dbReference type="SAM" id="Phobius"/>
    </source>
</evidence>
<comment type="subcellular location">
    <subcellularLocation>
        <location evidence="1">Membrane</location>
        <topology evidence="1">Single-pass membrane protein</topology>
    </subcellularLocation>
</comment>
<keyword evidence="7" id="KW-0175">Coiled coil</keyword>
<dbReference type="InterPro" id="IPR058982">
    <property type="entry name" value="Beta-barrel_AprE"/>
</dbReference>
<evidence type="ECO:0000259" key="10">
    <source>
        <dbReference type="Pfam" id="PF26002"/>
    </source>
</evidence>
<dbReference type="InterPro" id="IPR050739">
    <property type="entry name" value="MFP"/>
</dbReference>
<evidence type="ECO:0000313" key="12">
    <source>
        <dbReference type="Proteomes" id="UP000184268"/>
    </source>
</evidence>
<dbReference type="Pfam" id="PF25973">
    <property type="entry name" value="BSH_CzcB"/>
    <property type="match status" value="1"/>
</dbReference>
<evidence type="ECO:0000313" key="11">
    <source>
        <dbReference type="EMBL" id="SHI05219.1"/>
    </source>
</evidence>
<keyword evidence="12" id="KW-1185">Reference proteome</keyword>
<sequence>MSEQSLENNKREHRLLGEVSLAQPVPIYISCACIILIITIAALFLSQANYTRKATVRGYLNPELGLLRVFPPRTGILEQLHVEEGEQVTAGQPLATVVLRRGTSGGQELSERVMAELASQATLIQQELNQQQALFDHRKQRLEAQQQDLIRRQQALDSQAELMTEKLALSQSQLAQFERLFQRGHLSQLELQAEQAKHLALRQEQEHVQVEIAKTIEEVHRNLNQRSALPTEHALARNALLQRLSELKRQQAEAEHHYRYVLRAPAAGQVTAIAYLTGQQLDADHSVMQLIPDGAELIAELLLPSHSAGFVRPGDRALLRFDAFPYQRFGFVEAEVVQVDKALLSPGQGSLPFTLSGPVYRLKARLSQQQISADGEPFPLKPGMLLEADIQLEQRSLMAWLLAPLYGLQRRIG</sequence>
<dbReference type="InterPro" id="IPR006144">
    <property type="entry name" value="Secretion_HlyD_CS"/>
</dbReference>
<dbReference type="GO" id="GO:0016020">
    <property type="term" value="C:membrane"/>
    <property type="evidence" value="ECO:0007669"/>
    <property type="project" value="UniProtKB-SubCell"/>
</dbReference>
<evidence type="ECO:0000256" key="7">
    <source>
        <dbReference type="SAM" id="Coils"/>
    </source>
</evidence>
<dbReference type="EMBL" id="FQXG01000006">
    <property type="protein sequence ID" value="SHI05219.1"/>
    <property type="molecule type" value="Genomic_DNA"/>
</dbReference>
<feature type="domain" description="AprE-like beta-barrel" evidence="10">
    <location>
        <begin position="297"/>
        <end position="392"/>
    </location>
</feature>
<dbReference type="Pfam" id="PF26002">
    <property type="entry name" value="Beta-barrel_AprE"/>
    <property type="match status" value="1"/>
</dbReference>
<keyword evidence="4 8" id="KW-0812">Transmembrane</keyword>
<evidence type="ECO:0000256" key="6">
    <source>
        <dbReference type="ARBA" id="ARBA00023136"/>
    </source>
</evidence>
<protein>
    <submittedName>
        <fullName evidence="11">Membrane fusion protein</fullName>
    </submittedName>
</protein>
<dbReference type="AlphaFoldDB" id="A0A1M5XZU7"/>
<keyword evidence="6 8" id="KW-0472">Membrane</keyword>
<evidence type="ECO:0000256" key="5">
    <source>
        <dbReference type="ARBA" id="ARBA00022989"/>
    </source>
</evidence>
<dbReference type="Gene3D" id="2.40.50.100">
    <property type="match status" value="1"/>
</dbReference>
<evidence type="ECO:0000256" key="3">
    <source>
        <dbReference type="ARBA" id="ARBA00022448"/>
    </source>
</evidence>
<organism evidence="11 12">
    <name type="scientific">Ferrimonas marina</name>
    <dbReference type="NCBI Taxonomy" id="299255"/>
    <lineage>
        <taxon>Bacteria</taxon>
        <taxon>Pseudomonadati</taxon>
        <taxon>Pseudomonadota</taxon>
        <taxon>Gammaproteobacteria</taxon>
        <taxon>Alteromonadales</taxon>
        <taxon>Ferrimonadaceae</taxon>
        <taxon>Ferrimonas</taxon>
    </lineage>
</organism>
<keyword evidence="5 8" id="KW-1133">Transmembrane helix</keyword>
<evidence type="ECO:0000259" key="9">
    <source>
        <dbReference type="Pfam" id="PF25973"/>
    </source>
</evidence>
<gene>
    <name evidence="11" type="ORF">SAMN02745129_3839</name>
</gene>
<dbReference type="PROSITE" id="PS00543">
    <property type="entry name" value="HLYD_FAMILY"/>
    <property type="match status" value="1"/>
</dbReference>
<feature type="coiled-coil region" evidence="7">
    <location>
        <begin position="114"/>
        <end position="159"/>
    </location>
</feature>
<evidence type="ECO:0000256" key="2">
    <source>
        <dbReference type="ARBA" id="ARBA00009477"/>
    </source>
</evidence>
<dbReference type="Gene3D" id="2.40.30.170">
    <property type="match status" value="1"/>
</dbReference>
<dbReference type="PANTHER" id="PTHR30386">
    <property type="entry name" value="MEMBRANE FUSION SUBUNIT OF EMRAB-TOLC MULTIDRUG EFFLUX PUMP"/>
    <property type="match status" value="1"/>
</dbReference>
<dbReference type="GO" id="GO:0009306">
    <property type="term" value="P:protein secretion"/>
    <property type="evidence" value="ECO:0007669"/>
    <property type="project" value="InterPro"/>
</dbReference>
<accession>A0A1M5XZU7</accession>
<name>A0A1M5XZU7_9GAMM</name>
<dbReference type="PANTHER" id="PTHR30386:SF28">
    <property type="entry name" value="EXPORTED PROTEIN"/>
    <property type="match status" value="1"/>
</dbReference>
<comment type="similarity">
    <text evidence="2">Belongs to the membrane fusion protein (MFP) (TC 8.A.1) family.</text>
</comment>
<dbReference type="STRING" id="299255.SAMN02745129_3839"/>
<feature type="domain" description="CzcB-like barrel-sandwich hybrid" evidence="9">
    <location>
        <begin position="68"/>
        <end position="289"/>
    </location>
</feature>
<dbReference type="InterPro" id="IPR058647">
    <property type="entry name" value="BSH_CzcB-like"/>
</dbReference>
<reference evidence="11 12" key="1">
    <citation type="submission" date="2016-11" db="EMBL/GenBank/DDBJ databases">
        <authorList>
            <person name="Jaros S."/>
            <person name="Januszkiewicz K."/>
            <person name="Wedrychowicz H."/>
        </authorList>
    </citation>
    <scope>NUCLEOTIDE SEQUENCE [LARGE SCALE GENOMIC DNA]</scope>
    <source>
        <strain evidence="11 12">DSM 16917</strain>
    </source>
</reference>
<evidence type="ECO:0000256" key="4">
    <source>
        <dbReference type="ARBA" id="ARBA00022692"/>
    </source>
</evidence>
<evidence type="ECO:0000256" key="1">
    <source>
        <dbReference type="ARBA" id="ARBA00004167"/>
    </source>
</evidence>
<keyword evidence="3" id="KW-0813">Transport</keyword>
<dbReference type="PRINTS" id="PR01490">
    <property type="entry name" value="RTXTOXIND"/>
</dbReference>
<proteinExistence type="inferred from homology"/>
<dbReference type="Proteomes" id="UP000184268">
    <property type="component" value="Unassembled WGS sequence"/>
</dbReference>
<feature type="transmembrane region" description="Helical" evidence="8">
    <location>
        <begin position="25"/>
        <end position="45"/>
    </location>
</feature>